<feature type="signal peptide" evidence="1">
    <location>
        <begin position="1"/>
        <end position="23"/>
    </location>
</feature>
<dbReference type="Pfam" id="PF06439">
    <property type="entry name" value="3keto-disac_hyd"/>
    <property type="match status" value="1"/>
</dbReference>
<name>A0A0M2UZ31_9BACT</name>
<accession>A0A0M2UZ31</accession>
<gene>
    <name evidence="3" type="ORF">BROFUL_00186</name>
</gene>
<dbReference type="AlphaFoldDB" id="A0A0M2UZ31"/>
<organism evidence="3 4">
    <name type="scientific">Candidatus Brocadia fulgida</name>
    <dbReference type="NCBI Taxonomy" id="380242"/>
    <lineage>
        <taxon>Bacteria</taxon>
        <taxon>Pseudomonadati</taxon>
        <taxon>Planctomycetota</taxon>
        <taxon>Candidatus Brocadiia</taxon>
        <taxon>Candidatus Brocadiales</taxon>
        <taxon>Candidatus Brocadiaceae</taxon>
        <taxon>Candidatus Brocadia</taxon>
    </lineage>
</organism>
<feature type="chain" id="PRO_5005644103" description="3-keto-alpha-glucoside-1,2-lyase/3-keto-2-hydroxy-glucal hydratase domain-containing protein" evidence="1">
    <location>
        <begin position="24"/>
        <end position="229"/>
    </location>
</feature>
<dbReference type="EMBL" id="LAQJ01000020">
    <property type="protein sequence ID" value="KKO21082.1"/>
    <property type="molecule type" value="Genomic_DNA"/>
</dbReference>
<dbReference type="GO" id="GO:0016787">
    <property type="term" value="F:hydrolase activity"/>
    <property type="evidence" value="ECO:0007669"/>
    <property type="project" value="InterPro"/>
</dbReference>
<evidence type="ECO:0000256" key="1">
    <source>
        <dbReference type="SAM" id="SignalP"/>
    </source>
</evidence>
<comment type="caution">
    <text evidence="3">The sequence shown here is derived from an EMBL/GenBank/DDBJ whole genome shotgun (WGS) entry which is preliminary data.</text>
</comment>
<sequence length="229" mass="25842">MKKLFIATIICCMSSFIGSYAHAQQGQKITGSEILGERKEHYFDDDKDGDLPRGFQNAFTGKGEPGHWVVKKIEHAPSADNVVVQTKLDGTDYRFSLLIMDGVSYKDAMAFVKFRAISGDVDQSGGLVFRYKDSNNYYVLRANAKENNVRLYKVVDGNRRQIGGKDLKVKSNEWHLLKVVYKGDKVQCFFNNAKVIEVADDTFDQGGVGLWTKADSYTFFDDFVVQESK</sequence>
<feature type="domain" description="3-keto-alpha-glucoside-1,2-lyase/3-keto-2-hydroxy-glucal hydratase" evidence="2">
    <location>
        <begin position="55"/>
        <end position="211"/>
    </location>
</feature>
<reference evidence="3 4" key="1">
    <citation type="journal article" date="2013" name="BMC Microbiol.">
        <title>Identification of the type II cytochrome c maturation pathway in anammox bacteria by comparative genomics.</title>
        <authorList>
            <person name="Ferousi C."/>
            <person name="Speth D.R."/>
            <person name="Reimann J."/>
            <person name="Op den Camp H.J."/>
            <person name="Allen J.W."/>
            <person name="Keltjens J.T."/>
            <person name="Jetten M.S."/>
        </authorList>
    </citation>
    <scope>NUCLEOTIDE SEQUENCE [LARGE SCALE GENOMIC DNA]</scope>
    <source>
        <strain evidence="3">RU1</strain>
    </source>
</reference>
<protein>
    <recommendedName>
        <fullName evidence="2">3-keto-alpha-glucoside-1,2-lyase/3-keto-2-hydroxy-glucal hydratase domain-containing protein</fullName>
    </recommendedName>
</protein>
<dbReference type="SUPFAM" id="SSF49899">
    <property type="entry name" value="Concanavalin A-like lectins/glucanases"/>
    <property type="match status" value="1"/>
</dbReference>
<evidence type="ECO:0000313" key="3">
    <source>
        <dbReference type="EMBL" id="KKO21082.1"/>
    </source>
</evidence>
<dbReference type="InterPro" id="IPR010496">
    <property type="entry name" value="AL/BT2_dom"/>
</dbReference>
<keyword evidence="4" id="KW-1185">Reference proteome</keyword>
<dbReference type="InterPro" id="IPR013320">
    <property type="entry name" value="ConA-like_dom_sf"/>
</dbReference>
<evidence type="ECO:0000313" key="4">
    <source>
        <dbReference type="Proteomes" id="UP000034954"/>
    </source>
</evidence>
<dbReference type="Proteomes" id="UP000034954">
    <property type="component" value="Unassembled WGS sequence"/>
</dbReference>
<keyword evidence="1" id="KW-0732">Signal</keyword>
<evidence type="ECO:0000259" key="2">
    <source>
        <dbReference type="Pfam" id="PF06439"/>
    </source>
</evidence>
<proteinExistence type="predicted"/>
<dbReference type="Gene3D" id="2.60.120.560">
    <property type="entry name" value="Exo-inulinase, domain 1"/>
    <property type="match status" value="1"/>
</dbReference>